<dbReference type="PANTHER" id="PTHR46268">
    <property type="entry name" value="STRESS RESPONSE PROTEIN NHAX"/>
    <property type="match status" value="1"/>
</dbReference>
<evidence type="ECO:0000259" key="2">
    <source>
        <dbReference type="Pfam" id="PF00582"/>
    </source>
</evidence>
<name>A0A2V1MYZ7_9LACO</name>
<evidence type="ECO:0000313" key="3">
    <source>
        <dbReference type="EMBL" id="PWG00032.1"/>
    </source>
</evidence>
<dbReference type="SUPFAM" id="SSF52402">
    <property type="entry name" value="Adenine nucleotide alpha hydrolases-like"/>
    <property type="match status" value="1"/>
</dbReference>
<sequence length="153" mass="16955">MIPGNVILVAVDNSSYSQYLVTYAKNAARATGKAVYLVHVVDPREYNILHNSALLEKSMLAEEKLATYRMKGIAKTLEKEGVSDVLWTVCYGDARHWLVKLANLANVSTVVVGAKGAHHTTFNRVGHMARYVMSWADKNVVIARETSKQGMFV</sequence>
<dbReference type="CDD" id="cd00293">
    <property type="entry name" value="USP-like"/>
    <property type="match status" value="1"/>
</dbReference>
<dbReference type="InterPro" id="IPR014729">
    <property type="entry name" value="Rossmann-like_a/b/a_fold"/>
</dbReference>
<keyword evidence="4" id="KW-1185">Reference proteome</keyword>
<protein>
    <recommendedName>
        <fullName evidence="2">UspA domain-containing protein</fullName>
    </recommendedName>
</protein>
<dbReference type="AlphaFoldDB" id="A0A2V1MYZ7"/>
<reference evidence="3 4" key="1">
    <citation type="journal article" date="2018" name="Int. J. Syst. Evol. Microbiol.">
        <title>Lactobacillus bambusae sp. nov., isolated from a traditional fermented Ma-bamboo shoots of Taiwan.</title>
        <authorList>
            <person name="Wang L.-T."/>
        </authorList>
    </citation>
    <scope>NUCLEOTIDE SEQUENCE [LARGE SCALE GENOMIC DNA]</scope>
    <source>
        <strain evidence="3 4">BS-W1</strain>
    </source>
</reference>
<dbReference type="Gene3D" id="3.40.50.620">
    <property type="entry name" value="HUPs"/>
    <property type="match status" value="1"/>
</dbReference>
<dbReference type="OrthoDB" id="2322712at2"/>
<dbReference type="Proteomes" id="UP000245080">
    <property type="component" value="Unassembled WGS sequence"/>
</dbReference>
<dbReference type="PANTHER" id="PTHR46268:SF6">
    <property type="entry name" value="UNIVERSAL STRESS PROTEIN UP12"/>
    <property type="match status" value="1"/>
</dbReference>
<feature type="domain" description="UspA" evidence="2">
    <location>
        <begin position="7"/>
        <end position="144"/>
    </location>
</feature>
<comment type="caution">
    <text evidence="3">The sequence shown here is derived from an EMBL/GenBank/DDBJ whole genome shotgun (WGS) entry which is preliminary data.</text>
</comment>
<dbReference type="EMBL" id="QCXQ01000002">
    <property type="protein sequence ID" value="PWG00032.1"/>
    <property type="molecule type" value="Genomic_DNA"/>
</dbReference>
<dbReference type="Pfam" id="PF00582">
    <property type="entry name" value="Usp"/>
    <property type="match status" value="1"/>
</dbReference>
<proteinExistence type="inferred from homology"/>
<dbReference type="RefSeq" id="WP_109249979.1">
    <property type="nucleotide sequence ID" value="NZ_QCXQ01000002.1"/>
</dbReference>
<gene>
    <name evidence="3" type="ORF">DCM90_03590</name>
</gene>
<evidence type="ECO:0000256" key="1">
    <source>
        <dbReference type="ARBA" id="ARBA00008791"/>
    </source>
</evidence>
<evidence type="ECO:0000313" key="4">
    <source>
        <dbReference type="Proteomes" id="UP000245080"/>
    </source>
</evidence>
<dbReference type="InterPro" id="IPR006016">
    <property type="entry name" value="UspA"/>
</dbReference>
<organism evidence="3 4">
    <name type="scientific">Levilactobacillus bambusae</name>
    <dbReference type="NCBI Taxonomy" id="2024736"/>
    <lineage>
        <taxon>Bacteria</taxon>
        <taxon>Bacillati</taxon>
        <taxon>Bacillota</taxon>
        <taxon>Bacilli</taxon>
        <taxon>Lactobacillales</taxon>
        <taxon>Lactobacillaceae</taxon>
        <taxon>Levilactobacillus</taxon>
    </lineage>
</organism>
<comment type="similarity">
    <text evidence="1">Belongs to the universal stress protein A family.</text>
</comment>
<accession>A0A2V1MYZ7</accession>